<dbReference type="Pfam" id="PF02375">
    <property type="entry name" value="JmjN"/>
    <property type="match status" value="1"/>
</dbReference>
<protein>
    <recommendedName>
        <fullName evidence="15">[Histone H3]-trimethyl-L-lysine(4) demethylase</fullName>
    </recommendedName>
</protein>
<keyword evidence="2" id="KW-0479">Metal-binding</keyword>
<organism evidence="13 14">
    <name type="scientific">Aristolochia fimbriata</name>
    <name type="common">White veined hardy Dutchman's pipe vine</name>
    <dbReference type="NCBI Taxonomy" id="158543"/>
    <lineage>
        <taxon>Eukaryota</taxon>
        <taxon>Viridiplantae</taxon>
        <taxon>Streptophyta</taxon>
        <taxon>Embryophyta</taxon>
        <taxon>Tracheophyta</taxon>
        <taxon>Spermatophyta</taxon>
        <taxon>Magnoliopsida</taxon>
        <taxon>Magnoliidae</taxon>
        <taxon>Piperales</taxon>
        <taxon>Aristolochiaceae</taxon>
        <taxon>Aristolochia</taxon>
    </lineage>
</organism>
<accession>A0AAV7DXI9</accession>
<evidence type="ECO:0000256" key="3">
    <source>
        <dbReference type="ARBA" id="ARBA00022737"/>
    </source>
</evidence>
<dbReference type="CDD" id="cd16100">
    <property type="entry name" value="ARID"/>
    <property type="match status" value="1"/>
</dbReference>
<dbReference type="PROSITE" id="PS01359">
    <property type="entry name" value="ZF_PHD_1"/>
    <property type="match status" value="2"/>
</dbReference>
<dbReference type="PANTHER" id="PTHR10694:SF133">
    <property type="entry name" value="LYSINE-SPECIFIC DEMETHYLASE JMJ17"/>
    <property type="match status" value="1"/>
</dbReference>
<dbReference type="SMART" id="SM00545">
    <property type="entry name" value="JmjN"/>
    <property type="match status" value="1"/>
</dbReference>
<dbReference type="Pfam" id="PF02928">
    <property type="entry name" value="zf-C5HC2"/>
    <property type="match status" value="1"/>
</dbReference>
<evidence type="ECO:0000313" key="13">
    <source>
        <dbReference type="EMBL" id="KAG9441229.1"/>
    </source>
</evidence>
<dbReference type="Pfam" id="PF00628">
    <property type="entry name" value="PHD"/>
    <property type="match status" value="3"/>
</dbReference>
<dbReference type="CDD" id="cd15489">
    <property type="entry name" value="PHD_SF"/>
    <property type="match status" value="1"/>
</dbReference>
<dbReference type="InterPro" id="IPR019786">
    <property type="entry name" value="Zinc_finger_PHD-type_CS"/>
</dbReference>
<dbReference type="GO" id="GO:0008270">
    <property type="term" value="F:zinc ion binding"/>
    <property type="evidence" value="ECO:0007669"/>
    <property type="project" value="UniProtKB-KW"/>
</dbReference>
<dbReference type="GO" id="GO:0032452">
    <property type="term" value="F:histone demethylase activity"/>
    <property type="evidence" value="ECO:0007669"/>
    <property type="project" value="TreeGrafter"/>
</dbReference>
<proteinExistence type="predicted"/>
<evidence type="ECO:0000259" key="12">
    <source>
        <dbReference type="PROSITE" id="PS51184"/>
    </source>
</evidence>
<evidence type="ECO:0000313" key="14">
    <source>
        <dbReference type="Proteomes" id="UP000825729"/>
    </source>
</evidence>
<keyword evidence="4 7" id="KW-0863">Zinc-finger</keyword>
<sequence length="1844" mass="208420">MGKGRPRAVEKGVSGHCPSTSPSGALSVPQAPVYYPTEDEFSNPLEFIEKIRLEAESYGICRIVPPKSWKPPFALDLDSFTFPTKSQAIHQLQARAASCDPKTFELEYNHFLEKHIGKRPKKKAIFEGQELDLCKLFNAVKRHGGYDKVVNKKKWGDVFRFVYSVGKISECSKHVLSQLYKEHLFDYEEYISKLEHKNKSKNCKRIRDEKKIDGQAALVNDAKKRRKNSKGEKIKAPKVVKKEVYDQICEQCNSGLHGEVMLLCDRCDKGWHLYCLSPPLEKVPSGNWYCLECVNSNKDSFGFVPGKRFTLGAFRRLADRAKRKWFGIASATRAQIEKRFWEIVEGSSGEVEVMYGSDLDTSIYGSGFPRIGDTLPPSVQPDEWRKYSCSPWNLNNLPKLEGSMLRAVHDNIAGIMVPWLYIGMLFSSFCWHFEDHCFYSMNYLHWGEPKCWYSVPGGEAHSFELVMRKTLPDLFDAQPDLLFQLVTMLNPTVLQDNGVPVYGVLQEPGNFVVTFPRSFHGGFNFGLNCAEAVNFAPADWLPHGGYGSDLYRLYHKAAVLSHEELLSVVAKGTSDKKVRLYLEPELLRVFSKEKRYREDLWRSGISRSSPMLPRKHPEFVGTEEDPTCIICHQYLYLSAVTCSCRSTAFVCLEHWEHLCECKPQKHCLLYRHSLADLEDLLLMVTFESSNTGELEVKPANRFSCSIDVSKKVKGGFATFAQLADDWLKSSSSILQTPFSDSSCTKALKEAEQFLWAGHDVRLVRNLARSLAEAQKWAAAVRDCLNKIESRLCSPDDEGKVALSEVENLLRVEAVPCKESGFAKLKVYEEGASILRSQIKSALSSHLHISELEILLSRVAESPIFIEESLGLRREISSAKAWMSGVKECLEANSVLVEVDVLYKLKAEMTELSSKLPEMELLSNLLRQVELLQTRCAGLLNGQITFQDLEAFLRDVDCINVNIPELKLLRQHHSDALSWICRFSAVLEKIPERKDYKNVVMELTCLMEEGSLLRIHVDELSVLKAELRKSMCREKAVEALCTEMSLQFIQDLVREAALLQIGSEEVFLNISRVLEAAYSWEEKAKNVLTNCGQISEFEDCIRVAEDISVVLPSLQDLKDAVSIAESWMLECEPFLVSTNHSEHASNCLMNADILKELVCRSKDLRVSLKAKETLQSTLRNIEGWECQVSALLKHVNSLFDMNEMFPSINSGLSAKVTDLISRVTCHLEAGCLLGFDLPDLPKLQNIQSTLVWCLKAIDCCSAAFSLQEVNSLIEEAGHLPDAYHSSILVSVLIGGMNWIKQASMVTSRSSKGPRYKLTDVEALLEEAQRIKIPFPTMVAELVSVIEKHKSWQHKVSEFFSSSENQSWPLLLKLKDIGASDALDSMELQKVTSETAKVDKWIMRCKDLVVPITGDVGSLSLALTKIKYTLERSLCIISESENHRSLVFCLCFSNNPEHDSLACSICKSWYHLSCVGPSLAAGSGVKEYVCPFCLCMDGGSISGKSGWHLLSRRNRPRLKMFAELLHDSDDLYEGIEERDLVKEIVERALACKSHLVDTVDSILSHVLKDLSFISKTLLVTLKVAAMAGVYDHEDSCNLLLALTRHSWKLRVIKLLESSNKPSIEQVHHLLDEGIAINISSQDYYMKTLAEVKYLGLQWASLAEKVAADFGSLGLDEVCKLIQEGESLPIYFEKELKLLRIRSELYCICRKPYDHRPMIACDRCDEWYHFDCINLVDPSPRTFICAACKPSDTDSASLAPLTCDEDRSSADEGLQTPPPRHTELKRRPPTKARSSLEQKMMVATDLINILRFSSETDHLWRKSQKPLRRTARKRSKFESFIHNIQLQ</sequence>
<feature type="domain" description="ARID" evidence="10">
    <location>
        <begin position="98"/>
        <end position="192"/>
    </location>
</feature>
<dbReference type="SMART" id="SM00558">
    <property type="entry name" value="JmjC"/>
    <property type="match status" value="1"/>
</dbReference>
<dbReference type="InterPro" id="IPR013083">
    <property type="entry name" value="Znf_RING/FYVE/PHD"/>
</dbReference>
<dbReference type="PROSITE" id="PS51011">
    <property type="entry name" value="ARID"/>
    <property type="match status" value="1"/>
</dbReference>
<dbReference type="SUPFAM" id="SSF51197">
    <property type="entry name" value="Clavaminate synthase-like"/>
    <property type="match status" value="1"/>
</dbReference>
<keyword evidence="3" id="KW-0677">Repeat</keyword>
<keyword evidence="5" id="KW-0862">Zinc</keyword>
<evidence type="ECO:0000256" key="4">
    <source>
        <dbReference type="ARBA" id="ARBA00022771"/>
    </source>
</evidence>
<dbReference type="InterPro" id="IPR003349">
    <property type="entry name" value="JmjN"/>
</dbReference>
<dbReference type="CDD" id="cd15543">
    <property type="entry name" value="PHD_RSF1"/>
    <property type="match status" value="1"/>
</dbReference>
<evidence type="ECO:0000256" key="8">
    <source>
        <dbReference type="SAM" id="MobiDB-lite"/>
    </source>
</evidence>
<comment type="caution">
    <text evidence="13">The sequence shown here is derived from an EMBL/GenBank/DDBJ whole genome shotgun (WGS) entry which is preliminary data.</text>
</comment>
<feature type="domain" description="PHD-type" evidence="9">
    <location>
        <begin position="1701"/>
        <end position="1748"/>
    </location>
</feature>
<dbReference type="Proteomes" id="UP000825729">
    <property type="component" value="Unassembled WGS sequence"/>
</dbReference>
<dbReference type="Pfam" id="PF01388">
    <property type="entry name" value="ARID"/>
    <property type="match status" value="1"/>
</dbReference>
<evidence type="ECO:0000259" key="11">
    <source>
        <dbReference type="PROSITE" id="PS51183"/>
    </source>
</evidence>
<dbReference type="GO" id="GO:0005634">
    <property type="term" value="C:nucleus"/>
    <property type="evidence" value="ECO:0007669"/>
    <property type="project" value="UniProtKB-SubCell"/>
</dbReference>
<dbReference type="PROSITE" id="PS50016">
    <property type="entry name" value="ZF_PHD_2"/>
    <property type="match status" value="2"/>
</dbReference>
<name>A0AAV7DXI9_ARIFI</name>
<dbReference type="InterPro" id="IPR004198">
    <property type="entry name" value="Znf_C5HC2"/>
</dbReference>
<dbReference type="InterPro" id="IPR001606">
    <property type="entry name" value="ARID_dom"/>
</dbReference>
<dbReference type="SMART" id="SM00249">
    <property type="entry name" value="PHD"/>
    <property type="match status" value="3"/>
</dbReference>
<feature type="region of interest" description="Disordered" evidence="8">
    <location>
        <begin position="1"/>
        <end position="25"/>
    </location>
</feature>
<dbReference type="SUPFAM" id="SSF46774">
    <property type="entry name" value="ARID-like"/>
    <property type="match status" value="1"/>
</dbReference>
<dbReference type="PROSITE" id="PS51184">
    <property type="entry name" value="JMJC"/>
    <property type="match status" value="1"/>
</dbReference>
<dbReference type="GO" id="GO:0003677">
    <property type="term" value="F:DNA binding"/>
    <property type="evidence" value="ECO:0007669"/>
    <property type="project" value="InterPro"/>
</dbReference>
<evidence type="ECO:0000256" key="7">
    <source>
        <dbReference type="PROSITE-ProRule" id="PRU00146"/>
    </source>
</evidence>
<dbReference type="InterPro" id="IPR019787">
    <property type="entry name" value="Znf_PHD-finger"/>
</dbReference>
<dbReference type="GO" id="GO:0000785">
    <property type="term" value="C:chromatin"/>
    <property type="evidence" value="ECO:0007669"/>
    <property type="project" value="TreeGrafter"/>
</dbReference>
<feature type="domain" description="JmjN" evidence="11">
    <location>
        <begin position="31"/>
        <end position="72"/>
    </location>
</feature>
<evidence type="ECO:0000259" key="9">
    <source>
        <dbReference type="PROSITE" id="PS50016"/>
    </source>
</evidence>
<comment type="subcellular location">
    <subcellularLocation>
        <location evidence="1">Nucleus</location>
    </subcellularLocation>
</comment>
<evidence type="ECO:0000256" key="5">
    <source>
        <dbReference type="ARBA" id="ARBA00022833"/>
    </source>
</evidence>
<dbReference type="Gene3D" id="3.30.40.10">
    <property type="entry name" value="Zinc/RING finger domain, C3HC4 (zinc finger)"/>
    <property type="match status" value="2"/>
</dbReference>
<dbReference type="Pfam" id="PF08429">
    <property type="entry name" value="PLU-1"/>
    <property type="match status" value="3"/>
</dbReference>
<dbReference type="PANTHER" id="PTHR10694">
    <property type="entry name" value="LYSINE-SPECIFIC DEMETHYLASE"/>
    <property type="match status" value="1"/>
</dbReference>
<feature type="domain" description="JmjC" evidence="12">
    <location>
        <begin position="386"/>
        <end position="552"/>
    </location>
</feature>
<dbReference type="InterPro" id="IPR011011">
    <property type="entry name" value="Znf_FYVE_PHD"/>
</dbReference>
<dbReference type="Pfam" id="PF02373">
    <property type="entry name" value="JmjC"/>
    <property type="match status" value="1"/>
</dbReference>
<dbReference type="InterPro" id="IPR001965">
    <property type="entry name" value="Znf_PHD"/>
</dbReference>
<reference evidence="13 14" key="1">
    <citation type="submission" date="2021-07" db="EMBL/GenBank/DDBJ databases">
        <title>The Aristolochia fimbriata genome: insights into angiosperm evolution, floral development and chemical biosynthesis.</title>
        <authorList>
            <person name="Jiao Y."/>
        </authorList>
    </citation>
    <scope>NUCLEOTIDE SEQUENCE [LARGE SCALE GENOMIC DNA]</scope>
    <source>
        <strain evidence="13">IBCAS-2021</strain>
        <tissue evidence="13">Leaf</tissue>
    </source>
</reference>
<keyword evidence="14" id="KW-1185">Reference proteome</keyword>
<dbReference type="SMART" id="SM00501">
    <property type="entry name" value="BRIGHT"/>
    <property type="match status" value="1"/>
</dbReference>
<dbReference type="PROSITE" id="PS51183">
    <property type="entry name" value="JMJN"/>
    <property type="match status" value="1"/>
</dbReference>
<dbReference type="EMBL" id="JAINDJ010000007">
    <property type="protein sequence ID" value="KAG9441229.1"/>
    <property type="molecule type" value="Genomic_DNA"/>
</dbReference>
<evidence type="ECO:0000259" key="10">
    <source>
        <dbReference type="PROSITE" id="PS51011"/>
    </source>
</evidence>
<feature type="domain" description="PHD-type" evidence="9">
    <location>
        <begin position="246"/>
        <end position="296"/>
    </location>
</feature>
<evidence type="ECO:0000256" key="1">
    <source>
        <dbReference type="ARBA" id="ARBA00004123"/>
    </source>
</evidence>
<keyword evidence="6" id="KW-0539">Nucleus</keyword>
<dbReference type="FunFam" id="2.60.120.650:FF:000042">
    <property type="entry name" value="Transcription factor jumonji (JmjC) domain-containing protein"/>
    <property type="match status" value="1"/>
</dbReference>
<dbReference type="InterPro" id="IPR036431">
    <property type="entry name" value="ARID_dom_sf"/>
</dbReference>
<dbReference type="InterPro" id="IPR013637">
    <property type="entry name" value="Lys_sp_deMease-like_dom"/>
</dbReference>
<gene>
    <name evidence="13" type="ORF">H6P81_017083</name>
</gene>
<dbReference type="Gene3D" id="2.60.120.650">
    <property type="entry name" value="Cupin"/>
    <property type="match status" value="2"/>
</dbReference>
<evidence type="ECO:0008006" key="15">
    <source>
        <dbReference type="Google" id="ProtNLM"/>
    </source>
</evidence>
<feature type="region of interest" description="Disordered" evidence="8">
    <location>
        <begin position="1761"/>
        <end position="1792"/>
    </location>
</feature>
<evidence type="ECO:0000256" key="2">
    <source>
        <dbReference type="ARBA" id="ARBA00022723"/>
    </source>
</evidence>
<dbReference type="GO" id="GO:0010468">
    <property type="term" value="P:regulation of gene expression"/>
    <property type="evidence" value="ECO:0007669"/>
    <property type="project" value="TreeGrafter"/>
</dbReference>
<dbReference type="InterPro" id="IPR003347">
    <property type="entry name" value="JmjC_dom"/>
</dbReference>
<evidence type="ECO:0000256" key="6">
    <source>
        <dbReference type="ARBA" id="ARBA00023242"/>
    </source>
</evidence>
<dbReference type="SMART" id="SM01014">
    <property type="entry name" value="ARID"/>
    <property type="match status" value="1"/>
</dbReference>
<dbReference type="SUPFAM" id="SSF57903">
    <property type="entry name" value="FYVE/PHD zinc finger"/>
    <property type="match status" value="3"/>
</dbReference>